<evidence type="ECO:0000313" key="5">
    <source>
        <dbReference type="Proteomes" id="UP000029864"/>
    </source>
</evidence>
<accession>A0A099JM05</accession>
<dbReference type="Pfam" id="PF20171">
    <property type="entry name" value="OpcA_G6PD_C"/>
    <property type="match status" value="1"/>
</dbReference>
<sequence length="322" mass="34467">MIVDLPDTTTAKISKALVRIREEGGAVALGRVLTLIISSTMGHEEEAITAANDASREHPMRVIVVSTEGPDTPQIQTTPRVDAEIRVGGDAGASEVIVLRVYGAAASDPESLVTGLLLPDAPVVAWWPGLAPEVPADSPLGRIAYRRITDASAQPDPQDALQRLRTSYRPGDTDFAWTRLTLWRTQLAAVLDQPPYEPVTSIHVTGAADSPSTTLLAAWLHMQLKAPVGCELTSGPHANGLYGVNLTRAGGVISLEREIPGIATLIQPGQPVQDLSLRRRSLRDCLADELRRLDPDDLYGEVITRGLPLLEDVVNSETGVPA</sequence>
<dbReference type="Proteomes" id="UP000029864">
    <property type="component" value="Unassembled WGS sequence"/>
</dbReference>
<dbReference type="RefSeq" id="WP_035835947.1">
    <property type="nucleotide sequence ID" value="NZ_JACHBQ010000001.1"/>
</dbReference>
<dbReference type="PANTHER" id="PTHR38658:SF1">
    <property type="entry name" value="OXPP CYCLE PROTEIN OPCA-RELATED"/>
    <property type="match status" value="1"/>
</dbReference>
<dbReference type="EMBL" id="JACHBQ010000001">
    <property type="protein sequence ID" value="MBB5641299.1"/>
    <property type="molecule type" value="Genomic_DNA"/>
</dbReference>
<dbReference type="InterPro" id="IPR004555">
    <property type="entry name" value="G6PDH_assembly_OpcA"/>
</dbReference>
<dbReference type="AlphaFoldDB" id="A0A099JM05"/>
<gene>
    <name evidence="4" type="ORF">BJ997_001847</name>
    <name evidence="3" type="ORF">GY21_06665</name>
</gene>
<evidence type="ECO:0000259" key="1">
    <source>
        <dbReference type="Pfam" id="PF10128"/>
    </source>
</evidence>
<dbReference type="InterPro" id="IPR046801">
    <property type="entry name" value="OpcA_G6PD_N"/>
</dbReference>
<dbReference type="OrthoDB" id="128564at2"/>
<proteinExistence type="predicted"/>
<protein>
    <submittedName>
        <fullName evidence="4">Glucose-6-phosphate dehydrogenase assembly protein OpcA</fullName>
    </submittedName>
    <submittedName>
        <fullName evidence="3">OpcA protein</fullName>
    </submittedName>
</protein>
<evidence type="ECO:0000313" key="3">
    <source>
        <dbReference type="EMBL" id="KGJ78602.1"/>
    </source>
</evidence>
<dbReference type="EMBL" id="JPXF01000020">
    <property type="protein sequence ID" value="KGJ78602.1"/>
    <property type="molecule type" value="Genomic_DNA"/>
</dbReference>
<dbReference type="STRING" id="1001240.GY21_06665"/>
<dbReference type="eggNOG" id="COG3429">
    <property type="taxonomic scope" value="Bacteria"/>
</dbReference>
<reference evidence="4 6" key="2">
    <citation type="submission" date="2020-08" db="EMBL/GenBank/DDBJ databases">
        <title>Sequencing the genomes of 1000 actinobacteria strains.</title>
        <authorList>
            <person name="Klenk H.-P."/>
        </authorList>
    </citation>
    <scope>NUCLEOTIDE SEQUENCE [LARGE SCALE GENOMIC DNA]</scope>
    <source>
        <strain evidence="4 6">DSM 21065</strain>
    </source>
</reference>
<evidence type="ECO:0000313" key="4">
    <source>
        <dbReference type="EMBL" id="MBB5641299.1"/>
    </source>
</evidence>
<evidence type="ECO:0000313" key="6">
    <source>
        <dbReference type="Proteomes" id="UP000561726"/>
    </source>
</evidence>
<organism evidence="3 5">
    <name type="scientific">Cryobacterium roopkundense</name>
    <dbReference type="NCBI Taxonomy" id="1001240"/>
    <lineage>
        <taxon>Bacteria</taxon>
        <taxon>Bacillati</taxon>
        <taxon>Actinomycetota</taxon>
        <taxon>Actinomycetes</taxon>
        <taxon>Micrococcales</taxon>
        <taxon>Microbacteriaceae</taxon>
        <taxon>Cryobacterium</taxon>
    </lineage>
</organism>
<dbReference type="InterPro" id="IPR046802">
    <property type="entry name" value="OpcA_G6PD_C"/>
</dbReference>
<keyword evidence="5" id="KW-1185">Reference proteome</keyword>
<dbReference type="Proteomes" id="UP000561726">
    <property type="component" value="Unassembled WGS sequence"/>
</dbReference>
<comment type="caution">
    <text evidence="3">The sequence shown here is derived from an EMBL/GenBank/DDBJ whole genome shotgun (WGS) entry which is preliminary data.</text>
</comment>
<dbReference type="Pfam" id="PF10128">
    <property type="entry name" value="OpcA_G6PD_assem"/>
    <property type="match status" value="1"/>
</dbReference>
<dbReference type="PANTHER" id="PTHR38658">
    <property type="entry name" value="OXPP CYCLE PROTEIN OPCA-RELATED"/>
    <property type="match status" value="1"/>
</dbReference>
<reference evidence="3 5" key="1">
    <citation type="submission" date="2014-08" db="EMBL/GenBank/DDBJ databases">
        <authorList>
            <person name="Sisinthy S."/>
        </authorList>
    </citation>
    <scope>NUCLEOTIDE SEQUENCE [LARGE SCALE GENOMIC DNA]</scope>
    <source>
        <strain evidence="3 5">RuG17</strain>
    </source>
</reference>
<evidence type="ECO:0000259" key="2">
    <source>
        <dbReference type="Pfam" id="PF20171"/>
    </source>
</evidence>
<feature type="domain" description="Glucose-6-phosphate dehydrogenase assembly protein OpcA C-terminal" evidence="2">
    <location>
        <begin position="170"/>
        <end position="302"/>
    </location>
</feature>
<feature type="domain" description="Glucose-6-phosphate dehydrogenase assembly protein OpcA N-terminal" evidence="1">
    <location>
        <begin position="51"/>
        <end position="165"/>
    </location>
</feature>
<name>A0A099JM05_9MICO</name>